<feature type="compositionally biased region" description="Basic and acidic residues" evidence="1">
    <location>
        <begin position="137"/>
        <end position="146"/>
    </location>
</feature>
<sequence>MGSSVTSASTRLVADEGEMGLDLMDIPKGLIKKRTKRVKQDRLEDSSWSGKVLTLLRPGSNIDGQPPPALRFFAVMSDGGEDQGDRGRQEDRDDQIDRDVPGKLFERCPGKPKPKRVSLKPVPSLVTLRPASQVSRVPDDEVHCVEESSQDEEKESIRSVVLDDEKGFSSGDDAVPVRTVQMQEGQASSSGLGAGKSEQGEDQLHGEALRPGDAAKGEVLKQEGPKPKKYRRVRVKKQVTQLEKDIQEMQSARRVRNERMDRLRLLQQQRQRRQEAAEPSGQQELPASEEPQEAKKPEEANAEEPKEPQPRTPSPSSVDWKAAEEETKRQFAEAKAAGRRILSYEEWDKERKEKNENLRQAARRRSWLEREIARRALQQERGETREAVLRSTTTSASGPLTDEEWVQMQQMMKRLPPAPPWQCEMPNKDEEQPQDKRAKTVQKDPKHGMPPPQPDLPAPPPQGYAGVWRGGCCPGFRWQGVQQGYHGPQAPHGQQGFAPGCGEQQHQGPPRGPQGFHPGLQGQAPAQQSMSLDLGPVRYRSPEELAEATAWLERQRGGPEVDLRTPGDVVRHDLAMAMAKSRAKAGMPTPPARMVSPPRREVPAPPPEQQQEQGGGEDAGESLLQRILRLAGAGPICGGTPPSTPRVPSPSRTLSSTSEAEILEDVQYDETNRDQNEQMALRPKARPQLRRDPQHGAMAASGAGGGDGPGDRDDPRRNDRASPEPEAEDNEEDSVEGTATQEFMYRMKRRSDELTGRKNKFQVGKSSAWEPQKLRKGRGHTVRWWPERRGKGTRGEGAKKGSGGRIVLQGKGANPAAELQLAQSLRQATAAVRRAESAVAIHGNGSEGAEAAYEEAAVAVNQYLDAEAILHPPTGASSSSAAPSSSSTAPVGRGAANLGLEVYRDFLRTKGKGKTSRAHADAAADEEGSDPEADPEEENYEEENYEEEVEEEEEHGDDGDYVEVELEVIPEGDHEGHDAAEGPATEDHEVAGHDDGGPAAHGRESNEEEERHEDDPDYSAEEEFVHEEHS</sequence>
<feature type="compositionally biased region" description="Basic and acidic residues" evidence="1">
    <location>
        <begin position="321"/>
        <end position="332"/>
    </location>
</feature>
<feature type="compositionally biased region" description="Basic and acidic residues" evidence="1">
    <location>
        <begin position="366"/>
        <end position="388"/>
    </location>
</feature>
<evidence type="ECO:0000313" key="4">
    <source>
        <dbReference type="Proteomes" id="UP001152797"/>
    </source>
</evidence>
<evidence type="ECO:0000313" key="3">
    <source>
        <dbReference type="EMBL" id="CAL1166067.1"/>
    </source>
</evidence>
<feature type="compositionally biased region" description="Basic and acidic residues" evidence="1">
    <location>
        <begin position="426"/>
        <end position="447"/>
    </location>
</feature>
<feature type="compositionally biased region" description="Acidic residues" evidence="1">
    <location>
        <begin position="923"/>
        <end position="970"/>
    </location>
</feature>
<feature type="compositionally biased region" description="Basic and acidic residues" evidence="1">
    <location>
        <begin position="198"/>
        <end position="226"/>
    </location>
</feature>
<feature type="region of interest" description="Disordered" evidence="1">
    <location>
        <begin position="30"/>
        <end position="464"/>
    </location>
</feature>
<feature type="compositionally biased region" description="Pro residues" evidence="1">
    <location>
        <begin position="448"/>
        <end position="462"/>
    </location>
</feature>
<feature type="region of interest" description="Disordered" evidence="1">
    <location>
        <begin position="483"/>
        <end position="541"/>
    </location>
</feature>
<feature type="compositionally biased region" description="Basic and acidic residues" evidence="1">
    <location>
        <begin position="155"/>
        <end position="167"/>
    </location>
</feature>
<dbReference type="EMBL" id="CAMXCT030005556">
    <property type="protein sequence ID" value="CAL4800004.1"/>
    <property type="molecule type" value="Genomic_DNA"/>
</dbReference>
<feature type="compositionally biased region" description="Basic and acidic residues" evidence="1">
    <location>
        <begin position="342"/>
        <end position="357"/>
    </location>
</feature>
<feature type="compositionally biased region" description="Acidic residues" evidence="1">
    <location>
        <begin position="1006"/>
        <end position="1030"/>
    </location>
</feature>
<reference evidence="3" key="2">
    <citation type="submission" date="2024-04" db="EMBL/GenBank/DDBJ databases">
        <authorList>
            <person name="Chen Y."/>
            <person name="Shah S."/>
            <person name="Dougan E. K."/>
            <person name="Thang M."/>
            <person name="Chan C."/>
        </authorList>
    </citation>
    <scope>NUCLEOTIDE SEQUENCE [LARGE SCALE GENOMIC DNA]</scope>
</reference>
<organism evidence="2">
    <name type="scientific">Cladocopium goreaui</name>
    <dbReference type="NCBI Taxonomy" id="2562237"/>
    <lineage>
        <taxon>Eukaryota</taxon>
        <taxon>Sar</taxon>
        <taxon>Alveolata</taxon>
        <taxon>Dinophyceae</taxon>
        <taxon>Suessiales</taxon>
        <taxon>Symbiodiniaceae</taxon>
        <taxon>Cladocopium</taxon>
    </lineage>
</organism>
<reference evidence="2" key="1">
    <citation type="submission" date="2022-10" db="EMBL/GenBank/DDBJ databases">
        <authorList>
            <person name="Chen Y."/>
            <person name="Dougan E. K."/>
            <person name="Chan C."/>
            <person name="Rhodes N."/>
            <person name="Thang M."/>
        </authorList>
    </citation>
    <scope>NUCLEOTIDE SEQUENCE</scope>
</reference>
<name>A0A9P1DNM1_9DINO</name>
<accession>A0A9P1DNM1</accession>
<feature type="compositionally biased region" description="Basic and acidic residues" evidence="1">
    <location>
        <begin position="971"/>
        <end position="1005"/>
    </location>
</feature>
<dbReference type="Proteomes" id="UP001152797">
    <property type="component" value="Unassembled WGS sequence"/>
</dbReference>
<keyword evidence="4" id="KW-1185">Reference proteome</keyword>
<feature type="compositionally biased region" description="Low complexity" evidence="1">
    <location>
        <begin position="504"/>
        <end position="519"/>
    </location>
</feature>
<dbReference type="AlphaFoldDB" id="A0A9P1DNM1"/>
<feature type="compositionally biased region" description="Polar residues" evidence="1">
    <location>
        <begin position="180"/>
        <end position="191"/>
    </location>
</feature>
<feature type="region of interest" description="Disordered" evidence="1">
    <location>
        <begin position="871"/>
        <end position="895"/>
    </location>
</feature>
<protein>
    <submittedName>
        <fullName evidence="2">Uncharacterized protein</fullName>
    </submittedName>
</protein>
<feature type="compositionally biased region" description="Basic and acidic residues" evidence="1">
    <location>
        <begin position="292"/>
        <end position="309"/>
    </location>
</feature>
<dbReference type="EMBL" id="CAMXCT010005556">
    <property type="protein sequence ID" value="CAI4012692.1"/>
    <property type="molecule type" value="Genomic_DNA"/>
</dbReference>
<feature type="compositionally biased region" description="Basic and acidic residues" evidence="1">
    <location>
        <begin position="83"/>
        <end position="109"/>
    </location>
</feature>
<feature type="compositionally biased region" description="Basic and acidic residues" evidence="1">
    <location>
        <begin position="709"/>
        <end position="723"/>
    </location>
</feature>
<feature type="region of interest" description="Disordered" evidence="1">
    <location>
        <begin position="580"/>
        <end position="806"/>
    </location>
</feature>
<gene>
    <name evidence="2" type="ORF">C1SCF055_LOCUS37726</name>
</gene>
<comment type="caution">
    <text evidence="2">The sequence shown here is derived from an EMBL/GenBank/DDBJ whole genome shotgun (WGS) entry which is preliminary data.</text>
</comment>
<proteinExistence type="predicted"/>
<feature type="compositionally biased region" description="Basic and acidic residues" evidence="1">
    <location>
        <begin position="785"/>
        <end position="799"/>
    </location>
</feature>
<feature type="compositionally biased region" description="Basic residues" evidence="1">
    <location>
        <begin position="227"/>
        <end position="237"/>
    </location>
</feature>
<feature type="compositionally biased region" description="Acidic residues" evidence="1">
    <location>
        <begin position="725"/>
        <end position="735"/>
    </location>
</feature>
<feature type="compositionally biased region" description="Low complexity" evidence="1">
    <location>
        <begin position="872"/>
        <end position="890"/>
    </location>
</feature>
<evidence type="ECO:0000256" key="1">
    <source>
        <dbReference type="SAM" id="MobiDB-lite"/>
    </source>
</evidence>
<dbReference type="EMBL" id="CAMXCT020005556">
    <property type="protein sequence ID" value="CAL1166067.1"/>
    <property type="molecule type" value="Genomic_DNA"/>
</dbReference>
<feature type="region of interest" description="Disordered" evidence="1">
    <location>
        <begin position="909"/>
        <end position="1030"/>
    </location>
</feature>
<feature type="compositionally biased region" description="Low complexity" evidence="1">
    <location>
        <begin position="649"/>
        <end position="658"/>
    </location>
</feature>
<feature type="compositionally biased region" description="Basic and acidic residues" evidence="1">
    <location>
        <begin position="255"/>
        <end position="264"/>
    </location>
</feature>
<evidence type="ECO:0000313" key="2">
    <source>
        <dbReference type="EMBL" id="CAI4012692.1"/>
    </source>
</evidence>